<organism evidence="6 7">
    <name type="scientific">Insulibacter thermoxylanivorax</name>
    <dbReference type="NCBI Taxonomy" id="2749268"/>
    <lineage>
        <taxon>Bacteria</taxon>
        <taxon>Bacillati</taxon>
        <taxon>Bacillota</taxon>
        <taxon>Bacilli</taxon>
        <taxon>Bacillales</taxon>
        <taxon>Paenibacillaceae</taxon>
        <taxon>Insulibacter</taxon>
    </lineage>
</organism>
<comment type="similarity">
    <text evidence="1">Belongs to the ABC transporter superfamily.</text>
</comment>
<accession>A0A916VES5</accession>
<reference evidence="6" key="2">
    <citation type="journal article" date="2021" name="Data Brief">
        <title>Draft genome sequence data of the facultative, thermophilic, xylanolytic bacterium Paenibacillus sp. strain DA-C8.</title>
        <authorList>
            <person name="Chhe C."/>
            <person name="Uke A."/>
            <person name="Baramee S."/>
            <person name="Ungkulpasvich U."/>
            <person name="Tachaapaikoon C."/>
            <person name="Pason P."/>
            <person name="Waeonukul R."/>
            <person name="Ratanakhanokchai K."/>
            <person name="Kosugi A."/>
        </authorList>
    </citation>
    <scope>NUCLEOTIDE SEQUENCE</scope>
    <source>
        <strain evidence="6">DA-C8</strain>
    </source>
</reference>
<dbReference type="EMBL" id="BMAQ01000005">
    <property type="protein sequence ID" value="GFR37522.1"/>
    <property type="molecule type" value="Genomic_DNA"/>
</dbReference>
<protein>
    <recommendedName>
        <fullName evidence="5">ABC transporter domain-containing protein</fullName>
    </recommendedName>
</protein>
<evidence type="ECO:0000256" key="3">
    <source>
        <dbReference type="ARBA" id="ARBA00022741"/>
    </source>
</evidence>
<dbReference type="SUPFAM" id="SSF52540">
    <property type="entry name" value="P-loop containing nucleoside triphosphate hydrolases"/>
    <property type="match status" value="1"/>
</dbReference>
<evidence type="ECO:0000313" key="7">
    <source>
        <dbReference type="Proteomes" id="UP000654993"/>
    </source>
</evidence>
<dbReference type="PROSITE" id="PS50893">
    <property type="entry name" value="ABC_TRANSPORTER_2"/>
    <property type="match status" value="1"/>
</dbReference>
<dbReference type="AlphaFoldDB" id="A0A916VES5"/>
<dbReference type="RefSeq" id="WP_242457425.1">
    <property type="nucleotide sequence ID" value="NZ_BMAQ01000005.1"/>
</dbReference>
<dbReference type="CDD" id="cd03230">
    <property type="entry name" value="ABC_DR_subfamily_A"/>
    <property type="match status" value="1"/>
</dbReference>
<proteinExistence type="inferred from homology"/>
<dbReference type="Pfam" id="PF00005">
    <property type="entry name" value="ABC_tran"/>
    <property type="match status" value="1"/>
</dbReference>
<gene>
    <name evidence="6" type="ORF">PRECH8_08180</name>
</gene>
<dbReference type="InterPro" id="IPR027417">
    <property type="entry name" value="P-loop_NTPase"/>
</dbReference>
<evidence type="ECO:0000256" key="1">
    <source>
        <dbReference type="ARBA" id="ARBA00005417"/>
    </source>
</evidence>
<reference evidence="6" key="1">
    <citation type="submission" date="2020-08" db="EMBL/GenBank/DDBJ databases">
        <authorList>
            <person name="Uke A."/>
            <person name="Chhe C."/>
            <person name="Baramee S."/>
            <person name="Kosugi A."/>
        </authorList>
    </citation>
    <scope>NUCLEOTIDE SEQUENCE</scope>
    <source>
        <strain evidence="6">DA-C8</strain>
    </source>
</reference>
<keyword evidence="2" id="KW-0813">Transport</keyword>
<dbReference type="SMART" id="SM00382">
    <property type="entry name" value="AAA"/>
    <property type="match status" value="1"/>
</dbReference>
<feature type="domain" description="ABC transporter" evidence="5">
    <location>
        <begin position="9"/>
        <end position="235"/>
    </location>
</feature>
<dbReference type="GO" id="GO:0005524">
    <property type="term" value="F:ATP binding"/>
    <property type="evidence" value="ECO:0007669"/>
    <property type="project" value="UniProtKB-KW"/>
</dbReference>
<dbReference type="InterPro" id="IPR003593">
    <property type="entry name" value="AAA+_ATPase"/>
</dbReference>
<keyword evidence="7" id="KW-1185">Reference proteome</keyword>
<sequence>MAEAIEKIVKMQGVHKRYKDQTVVEDFHLTAEAGRIIALCGGNGAGKSTILRMLAGIIQPTRGEIAVCGIRLRDDRAAYARQIGYMPDDYRFSGGLTALETLGFWAKLKGLDLQAARAALAEAGLEDTGKKPVSSFSKGMRQRLMFAQAMLAHPPLVILDEPTNGLDPHWLERFVDLVRDAAGRGQTVLLSTHQLSIAETVADEIYFLQNGVVKMSGTPAEIRKQLGTSGLGEAYAQMFS</sequence>
<dbReference type="Gene3D" id="3.40.50.300">
    <property type="entry name" value="P-loop containing nucleotide triphosphate hydrolases"/>
    <property type="match status" value="1"/>
</dbReference>
<dbReference type="InterPro" id="IPR017871">
    <property type="entry name" value="ABC_transporter-like_CS"/>
</dbReference>
<comment type="caution">
    <text evidence="6">The sequence shown here is derived from an EMBL/GenBank/DDBJ whole genome shotgun (WGS) entry which is preliminary data.</text>
</comment>
<dbReference type="InterPro" id="IPR003439">
    <property type="entry name" value="ABC_transporter-like_ATP-bd"/>
</dbReference>
<dbReference type="PROSITE" id="PS00211">
    <property type="entry name" value="ABC_TRANSPORTER_1"/>
    <property type="match status" value="1"/>
</dbReference>
<evidence type="ECO:0000256" key="4">
    <source>
        <dbReference type="ARBA" id="ARBA00022840"/>
    </source>
</evidence>
<keyword evidence="3" id="KW-0547">Nucleotide-binding</keyword>
<keyword evidence="4" id="KW-0067">ATP-binding</keyword>
<evidence type="ECO:0000313" key="6">
    <source>
        <dbReference type="EMBL" id="GFR37522.1"/>
    </source>
</evidence>
<evidence type="ECO:0000259" key="5">
    <source>
        <dbReference type="PROSITE" id="PS50893"/>
    </source>
</evidence>
<dbReference type="PANTHER" id="PTHR43335">
    <property type="entry name" value="ABC TRANSPORTER, ATP-BINDING PROTEIN"/>
    <property type="match status" value="1"/>
</dbReference>
<evidence type="ECO:0000256" key="2">
    <source>
        <dbReference type="ARBA" id="ARBA00022448"/>
    </source>
</evidence>
<dbReference type="Proteomes" id="UP000654993">
    <property type="component" value="Unassembled WGS sequence"/>
</dbReference>
<name>A0A916VES5_9BACL</name>
<dbReference type="GO" id="GO:0016887">
    <property type="term" value="F:ATP hydrolysis activity"/>
    <property type="evidence" value="ECO:0007669"/>
    <property type="project" value="InterPro"/>
</dbReference>